<dbReference type="RefSeq" id="WP_103220132.1">
    <property type="nucleotide sequence ID" value="NZ_LGIY01000025.1"/>
</dbReference>
<feature type="transmembrane region" description="Helical" evidence="1">
    <location>
        <begin position="146"/>
        <end position="164"/>
    </location>
</feature>
<protein>
    <submittedName>
        <fullName evidence="2">Uncharacterized protein</fullName>
    </submittedName>
</protein>
<feature type="transmembrane region" description="Helical" evidence="1">
    <location>
        <begin position="28"/>
        <end position="47"/>
    </location>
</feature>
<accession>A0ABD6VYK8</accession>
<dbReference type="EMBL" id="LGIY01000025">
    <property type="protein sequence ID" value="POE40597.1"/>
    <property type="molecule type" value="Genomic_DNA"/>
</dbReference>
<feature type="transmembrane region" description="Helical" evidence="1">
    <location>
        <begin position="67"/>
        <end position="85"/>
    </location>
</feature>
<evidence type="ECO:0000313" key="2">
    <source>
        <dbReference type="EMBL" id="POE40597.1"/>
    </source>
</evidence>
<dbReference type="AlphaFoldDB" id="A0ABD6VYK8"/>
<feature type="transmembrane region" description="Helical" evidence="1">
    <location>
        <begin position="105"/>
        <end position="126"/>
    </location>
</feature>
<evidence type="ECO:0000256" key="1">
    <source>
        <dbReference type="SAM" id="Phobius"/>
    </source>
</evidence>
<name>A0ABD6VYK8_LACPA</name>
<reference evidence="2 3" key="1">
    <citation type="journal article" date="2015" name="J. Am. Soc. Brew. Chem.">
        <title>Dissolved carbon dioxide selects for lactic acid bacteria able to grow in and spoil packaged beer.</title>
        <authorList>
            <person name="Bergsveinson J."/>
            <person name="Redekop A."/>
            <person name="Zoerb S."/>
            <person name="Ziola B."/>
        </authorList>
    </citation>
    <scope>NUCLEOTIDE SEQUENCE [LARGE SCALE GENOMIC DNA]</scope>
    <source>
        <strain evidence="2 3">CCC B1205</strain>
    </source>
</reference>
<comment type="caution">
    <text evidence="2">The sequence shown here is derived from an EMBL/GenBank/DDBJ whole genome shotgun (WGS) entry which is preliminary data.</text>
</comment>
<evidence type="ECO:0000313" key="3">
    <source>
        <dbReference type="Proteomes" id="UP000237433"/>
    </source>
</evidence>
<dbReference type="Proteomes" id="UP000237433">
    <property type="component" value="Unassembled WGS sequence"/>
</dbReference>
<organism evidence="2 3">
    <name type="scientific">Lacticaseibacillus paracasei</name>
    <name type="common">Lactobacillus paracasei</name>
    <dbReference type="NCBI Taxonomy" id="1597"/>
    <lineage>
        <taxon>Bacteria</taxon>
        <taxon>Bacillati</taxon>
        <taxon>Bacillota</taxon>
        <taxon>Bacilli</taxon>
        <taxon>Lactobacillales</taxon>
        <taxon>Lactobacillaceae</taxon>
        <taxon>Lacticaseibacillus</taxon>
    </lineage>
</organism>
<gene>
    <name evidence="2" type="ORF">ACX51_12650</name>
</gene>
<keyword evidence="1" id="KW-1133">Transmembrane helix</keyword>
<keyword evidence="1" id="KW-0812">Transmembrane</keyword>
<proteinExistence type="predicted"/>
<keyword evidence="1" id="KW-0472">Membrane</keyword>
<sequence length="165" mass="18484">MTNVRDLNIGHLLRNLLRFIHLNLKTSFNSVMVILVGSPIVYGLFLYMNAATSSMSVTKVMEKSPYIGIMTIVAFLDLIIGYSLWMHREDVLQDRVTFRMIMSAILLQQIMVGNIFVSVAAAAALVFSKEVPLNKKSSKPKHVAPVVAMSIMFLLCFTMIMRVVA</sequence>